<evidence type="ECO:0000259" key="5">
    <source>
        <dbReference type="Pfam" id="PF00171"/>
    </source>
</evidence>
<dbReference type="InterPro" id="IPR029510">
    <property type="entry name" value="Ald_DH_CS_GLU"/>
</dbReference>
<comment type="caution">
    <text evidence="6">The sequence shown here is derived from an EMBL/GenBank/DDBJ whole genome shotgun (WGS) entry which is preliminary data.</text>
</comment>
<evidence type="ECO:0000256" key="1">
    <source>
        <dbReference type="ARBA" id="ARBA00009986"/>
    </source>
</evidence>
<dbReference type="EC" id="1.2.1.86" evidence="6"/>
<dbReference type="Pfam" id="PF00171">
    <property type="entry name" value="Aldedh"/>
    <property type="match status" value="1"/>
</dbReference>
<dbReference type="InterPro" id="IPR016161">
    <property type="entry name" value="Ald_DH/histidinol_DH"/>
</dbReference>
<dbReference type="EMBL" id="MIGB01000033">
    <property type="protein sequence ID" value="OSY37101.1"/>
    <property type="molecule type" value="Genomic_DNA"/>
</dbReference>
<comment type="similarity">
    <text evidence="1 4">Belongs to the aldehyde dehydrogenase family.</text>
</comment>
<sequence>MPVDLISDLFVAGEPRRAHSVAFTSVVDPATEEEIATVVSADAEDVDAAVRAAHAVRVAWASTPVAERCRLVRALAQQIEDRAGALSRTITRENGTPIAEATHAPAAAAAHLRYTADVAPGVLADEVRPNPHGTGDTIVQRRPRGVAGLITPWNYPLSLIVIKLAPALVAGCPVVVKPAAETPLAARMLMDAVAAAGIPAGVVNLVTGGAATGQALVDHPLVAKISFTGSTAVGRRIGETCGRLLRPVVLELGGKSPALVLDDAEPDVIARSILKVSMRNTGQTCKACTRLIVPNTRRREIVDLVADVVSSAPLGDPTDPSTFFGPLVSARQRERVLGYLESGHAEGAKAVVCGGRPARPVRGFYVEPTVFDDVTPTMRIAREEIFGPVLSVLGYDTLDEGVALANDTPYGLAGTVFSADPERAAAVASRIEAGTIGINHYGSSAAAPFAGHKDSGLGVELGPEGIEEFLAPTSIHRLPPTPPTRQTGEAR</sequence>
<dbReference type="OrthoDB" id="6882680at2"/>
<dbReference type="PROSITE" id="PS00687">
    <property type="entry name" value="ALDEHYDE_DEHYDR_GLU"/>
    <property type="match status" value="1"/>
</dbReference>
<dbReference type="STRING" id="2074.BG845_04984"/>
<evidence type="ECO:0000256" key="4">
    <source>
        <dbReference type="RuleBase" id="RU003345"/>
    </source>
</evidence>
<protein>
    <submittedName>
        <fullName evidence="6">Geranial dehydrogenase</fullName>
        <ecNumber evidence="6">1.2.1.86</ecNumber>
    </submittedName>
</protein>
<dbReference type="AlphaFoldDB" id="A0A1Y2MPM6"/>
<dbReference type="InterPro" id="IPR016162">
    <property type="entry name" value="Ald_DH_N"/>
</dbReference>
<keyword evidence="2 4" id="KW-0560">Oxidoreductase</keyword>
<accession>A0A1Y2MPM6</accession>
<dbReference type="FunFam" id="3.40.309.10:FF:000012">
    <property type="entry name" value="Betaine aldehyde dehydrogenase"/>
    <property type="match status" value="1"/>
</dbReference>
<reference evidence="6 7" key="1">
    <citation type="submission" date="2016-09" db="EMBL/GenBank/DDBJ databases">
        <title>Pseudonocardia autotrophica DSM535, a candidate organism with high potential of specific P450 cytochromes.</title>
        <authorList>
            <person name="Grumaz C."/>
            <person name="Vainshtein Y."/>
            <person name="Kirstahler P."/>
            <person name="Sohn K."/>
        </authorList>
    </citation>
    <scope>NUCLEOTIDE SEQUENCE [LARGE SCALE GENOMIC DNA]</scope>
    <source>
        <strain evidence="6 7">DSM 535</strain>
    </source>
</reference>
<dbReference type="FunFam" id="3.40.605.10:FF:000007">
    <property type="entry name" value="NAD/NADP-dependent betaine aldehyde dehydrogenase"/>
    <property type="match status" value="1"/>
</dbReference>
<keyword evidence="7" id="KW-1185">Reference proteome</keyword>
<proteinExistence type="inferred from homology"/>
<dbReference type="Gene3D" id="3.40.605.10">
    <property type="entry name" value="Aldehyde Dehydrogenase, Chain A, domain 1"/>
    <property type="match status" value="1"/>
</dbReference>
<dbReference type="InterPro" id="IPR016163">
    <property type="entry name" value="Ald_DH_C"/>
</dbReference>
<dbReference type="RefSeq" id="WP_085915134.1">
    <property type="nucleotide sequence ID" value="NZ_AP018920.1"/>
</dbReference>
<evidence type="ECO:0000313" key="6">
    <source>
        <dbReference type="EMBL" id="OSY37101.1"/>
    </source>
</evidence>
<dbReference type="Proteomes" id="UP000194360">
    <property type="component" value="Unassembled WGS sequence"/>
</dbReference>
<feature type="active site" evidence="3">
    <location>
        <position position="251"/>
    </location>
</feature>
<gene>
    <name evidence="6" type="primary">geoB_2</name>
    <name evidence="6" type="ORF">BG845_04984</name>
</gene>
<dbReference type="SUPFAM" id="SSF53720">
    <property type="entry name" value="ALDH-like"/>
    <property type="match status" value="1"/>
</dbReference>
<evidence type="ECO:0000313" key="7">
    <source>
        <dbReference type="Proteomes" id="UP000194360"/>
    </source>
</evidence>
<evidence type="ECO:0000256" key="2">
    <source>
        <dbReference type="ARBA" id="ARBA00023002"/>
    </source>
</evidence>
<dbReference type="Gene3D" id="3.40.309.10">
    <property type="entry name" value="Aldehyde Dehydrogenase, Chain A, domain 2"/>
    <property type="match status" value="1"/>
</dbReference>
<evidence type="ECO:0000256" key="3">
    <source>
        <dbReference type="PROSITE-ProRule" id="PRU10007"/>
    </source>
</evidence>
<name>A0A1Y2MPM6_PSEAH</name>
<dbReference type="PANTHER" id="PTHR42804">
    <property type="entry name" value="ALDEHYDE DEHYDROGENASE"/>
    <property type="match status" value="1"/>
</dbReference>
<organism evidence="6 7">
    <name type="scientific">Pseudonocardia autotrophica</name>
    <name type="common">Amycolata autotrophica</name>
    <name type="synonym">Nocardia autotrophica</name>
    <dbReference type="NCBI Taxonomy" id="2074"/>
    <lineage>
        <taxon>Bacteria</taxon>
        <taxon>Bacillati</taxon>
        <taxon>Actinomycetota</taxon>
        <taxon>Actinomycetes</taxon>
        <taxon>Pseudonocardiales</taxon>
        <taxon>Pseudonocardiaceae</taxon>
        <taxon>Pseudonocardia</taxon>
    </lineage>
</organism>
<feature type="domain" description="Aldehyde dehydrogenase" evidence="5">
    <location>
        <begin position="24"/>
        <end position="472"/>
    </location>
</feature>
<dbReference type="GO" id="GO:0034832">
    <property type="term" value="F:geranial dehydrogenase activity"/>
    <property type="evidence" value="ECO:0007669"/>
    <property type="project" value="UniProtKB-EC"/>
</dbReference>
<dbReference type="PANTHER" id="PTHR42804:SF1">
    <property type="entry name" value="ALDEHYDE DEHYDROGENASE-RELATED"/>
    <property type="match status" value="1"/>
</dbReference>
<dbReference type="InterPro" id="IPR015590">
    <property type="entry name" value="Aldehyde_DH_dom"/>
</dbReference>